<evidence type="ECO:0000313" key="2">
    <source>
        <dbReference type="EMBL" id="CEK70890.1"/>
    </source>
</evidence>
<dbReference type="EMBL" id="HACG01024025">
    <property type="protein sequence ID" value="CEK70890.1"/>
    <property type="molecule type" value="Transcribed_RNA"/>
</dbReference>
<reference evidence="2" key="1">
    <citation type="submission" date="2014-12" db="EMBL/GenBank/DDBJ databases">
        <title>Insight into the proteome of Arion vulgaris.</title>
        <authorList>
            <person name="Aradska J."/>
            <person name="Bulat T."/>
            <person name="Smidak R."/>
            <person name="Sarate P."/>
            <person name="Gangsoo J."/>
            <person name="Sialana F."/>
            <person name="Bilban M."/>
            <person name="Lubec G."/>
        </authorList>
    </citation>
    <scope>NUCLEOTIDE SEQUENCE</scope>
    <source>
        <tissue evidence="2">Skin</tissue>
    </source>
</reference>
<organism evidence="2">
    <name type="scientific">Arion vulgaris</name>
    <dbReference type="NCBI Taxonomy" id="1028688"/>
    <lineage>
        <taxon>Eukaryota</taxon>
        <taxon>Metazoa</taxon>
        <taxon>Spiralia</taxon>
        <taxon>Lophotrochozoa</taxon>
        <taxon>Mollusca</taxon>
        <taxon>Gastropoda</taxon>
        <taxon>Heterobranchia</taxon>
        <taxon>Euthyneura</taxon>
        <taxon>Panpulmonata</taxon>
        <taxon>Eupulmonata</taxon>
        <taxon>Stylommatophora</taxon>
        <taxon>Helicina</taxon>
        <taxon>Arionoidea</taxon>
        <taxon>Arionidae</taxon>
        <taxon>Arion</taxon>
    </lineage>
</organism>
<name>A0A0B6ZT28_9EUPU</name>
<evidence type="ECO:0000256" key="1">
    <source>
        <dbReference type="SAM" id="MobiDB-lite"/>
    </source>
</evidence>
<sequence>THVPNTHTHYTYIRTLCPRKICLHRGEEVVESVGHDDVVVDGHDQGDDAHGDTDTLC</sequence>
<feature type="region of interest" description="Disordered" evidence="1">
    <location>
        <begin position="38"/>
        <end position="57"/>
    </location>
</feature>
<feature type="non-terminal residue" evidence="2">
    <location>
        <position position="1"/>
    </location>
</feature>
<accession>A0A0B6ZT28</accession>
<proteinExistence type="predicted"/>
<dbReference type="AlphaFoldDB" id="A0A0B6ZT28"/>
<gene>
    <name evidence="2" type="primary">ORF76037</name>
</gene>
<protein>
    <submittedName>
        <fullName evidence="2">Uncharacterized protein</fullName>
    </submittedName>
</protein>